<dbReference type="SUPFAM" id="SSF102712">
    <property type="entry name" value="JAB1/MPN domain"/>
    <property type="match status" value="1"/>
</dbReference>
<sequence>MSLATQPSGTAQGLDLLTEILMPRSLYATVMSHVVRKLTSYYVTGETAERKAFGMLAGRPRGAAFEVTAVAPLLLNLRHDGQHAADMDEIVDAHAIPSQTPNEQRGWIAHPQELLAFSRLCDEHDWTMFGNYHTHRVPWPHDPRRDTCTALDRVLADGTGQWVFIVSAVDLHQPTLRAFYEGDNRREANVRLLPELRSAAL</sequence>
<dbReference type="RefSeq" id="WP_033358185.1">
    <property type="nucleotide sequence ID" value="NZ_CP073767.1"/>
</dbReference>
<evidence type="ECO:0008006" key="3">
    <source>
        <dbReference type="Google" id="ProtNLM"/>
    </source>
</evidence>
<proteinExistence type="predicted"/>
<keyword evidence="2" id="KW-1185">Reference proteome</keyword>
<reference evidence="1" key="1">
    <citation type="submission" date="2021-04" db="EMBL/GenBank/DDBJ databases">
        <title>Dactylosporangium aurantiacum NRRL B-8018 full assembly.</title>
        <authorList>
            <person name="Hartkoorn R.C."/>
            <person name="Beaudoing E."/>
            <person name="Hot D."/>
        </authorList>
    </citation>
    <scope>NUCLEOTIDE SEQUENCE</scope>
    <source>
        <strain evidence="1">NRRL B-8018</strain>
    </source>
</reference>
<gene>
    <name evidence="1" type="ORF">Daura_28745</name>
</gene>
<dbReference type="Gene3D" id="3.40.140.10">
    <property type="entry name" value="Cytidine Deaminase, domain 2"/>
    <property type="match status" value="1"/>
</dbReference>
<dbReference type="Proteomes" id="UP001058003">
    <property type="component" value="Chromosome"/>
</dbReference>
<dbReference type="AlphaFoldDB" id="A0A9Q9MDY1"/>
<evidence type="ECO:0000313" key="1">
    <source>
        <dbReference type="EMBL" id="UWZ50800.1"/>
    </source>
</evidence>
<name>A0A9Q9MDY1_9ACTN</name>
<protein>
    <recommendedName>
        <fullName evidence="3">JAB domain-containing protein</fullName>
    </recommendedName>
</protein>
<accession>A0A9Q9MDY1</accession>
<organism evidence="1 2">
    <name type="scientific">Dactylosporangium aurantiacum</name>
    <dbReference type="NCBI Taxonomy" id="35754"/>
    <lineage>
        <taxon>Bacteria</taxon>
        <taxon>Bacillati</taxon>
        <taxon>Actinomycetota</taxon>
        <taxon>Actinomycetes</taxon>
        <taxon>Micromonosporales</taxon>
        <taxon>Micromonosporaceae</taxon>
        <taxon>Dactylosporangium</taxon>
    </lineage>
</organism>
<dbReference type="KEGG" id="daur:Daura_28745"/>
<evidence type="ECO:0000313" key="2">
    <source>
        <dbReference type="Proteomes" id="UP001058003"/>
    </source>
</evidence>
<dbReference type="EMBL" id="CP073767">
    <property type="protein sequence ID" value="UWZ50800.1"/>
    <property type="molecule type" value="Genomic_DNA"/>
</dbReference>